<dbReference type="InterPro" id="IPR003488">
    <property type="entry name" value="DprA"/>
</dbReference>
<comment type="similarity">
    <text evidence="1">Belongs to the DprA/Smf family.</text>
</comment>
<dbReference type="Pfam" id="PF17782">
    <property type="entry name" value="WHD_DprA"/>
    <property type="match status" value="1"/>
</dbReference>
<dbReference type="EMBL" id="DVON01000174">
    <property type="protein sequence ID" value="HIV13066.1"/>
    <property type="molecule type" value="Genomic_DNA"/>
</dbReference>
<feature type="domain" description="Smf/DprA SLOG" evidence="3">
    <location>
        <begin position="9"/>
        <end position="215"/>
    </location>
</feature>
<reference evidence="5" key="2">
    <citation type="journal article" date="2021" name="PeerJ">
        <title>Extensive microbial diversity within the chicken gut microbiome revealed by metagenomics and culture.</title>
        <authorList>
            <person name="Gilroy R."/>
            <person name="Ravi A."/>
            <person name="Getino M."/>
            <person name="Pursley I."/>
            <person name="Horton D.L."/>
            <person name="Alikhan N.F."/>
            <person name="Baker D."/>
            <person name="Gharbi K."/>
            <person name="Hall N."/>
            <person name="Watson M."/>
            <person name="Adriaenssens E.M."/>
            <person name="Foster-Nyarko E."/>
            <person name="Jarju S."/>
            <person name="Secka A."/>
            <person name="Antonio M."/>
            <person name="Oren A."/>
            <person name="Chaudhuri R.R."/>
            <person name="La Ragione R."/>
            <person name="Hildebrand F."/>
            <person name="Pallen M.J."/>
        </authorList>
    </citation>
    <scope>NUCLEOTIDE SEQUENCE</scope>
    <source>
        <strain evidence="5">ChiBcec2-4451</strain>
    </source>
</reference>
<dbReference type="InterPro" id="IPR036388">
    <property type="entry name" value="WH-like_DNA-bd_sf"/>
</dbReference>
<evidence type="ECO:0000259" key="3">
    <source>
        <dbReference type="Pfam" id="PF02481"/>
    </source>
</evidence>
<dbReference type="Pfam" id="PF02481">
    <property type="entry name" value="DNA_processg_A"/>
    <property type="match status" value="1"/>
</dbReference>
<dbReference type="Gene3D" id="3.40.50.450">
    <property type="match status" value="1"/>
</dbReference>
<dbReference type="Proteomes" id="UP000886723">
    <property type="component" value="Unassembled WGS sequence"/>
</dbReference>
<dbReference type="PANTHER" id="PTHR43022">
    <property type="entry name" value="PROTEIN SMF"/>
    <property type="match status" value="1"/>
</dbReference>
<accession>A0A9D1NUF6</accession>
<evidence type="ECO:0000313" key="5">
    <source>
        <dbReference type="EMBL" id="HIV13066.1"/>
    </source>
</evidence>
<dbReference type="SUPFAM" id="SSF102405">
    <property type="entry name" value="MCP/YpsA-like"/>
    <property type="match status" value="1"/>
</dbReference>
<evidence type="ECO:0000259" key="4">
    <source>
        <dbReference type="Pfam" id="PF17782"/>
    </source>
</evidence>
<dbReference type="Gene3D" id="1.10.10.10">
    <property type="entry name" value="Winged helix-like DNA-binding domain superfamily/Winged helix DNA-binding domain"/>
    <property type="match status" value="1"/>
</dbReference>
<gene>
    <name evidence="5" type="primary">dprA</name>
    <name evidence="5" type="ORF">IAA63_08005</name>
</gene>
<dbReference type="InterPro" id="IPR041614">
    <property type="entry name" value="DprA_WH"/>
</dbReference>
<evidence type="ECO:0000313" key="6">
    <source>
        <dbReference type="Proteomes" id="UP000886723"/>
    </source>
</evidence>
<dbReference type="AlphaFoldDB" id="A0A9D1NUF6"/>
<name>A0A9D1NUF6_9FIRM</name>
<dbReference type="InterPro" id="IPR057666">
    <property type="entry name" value="DrpA_SLOG"/>
</dbReference>
<reference evidence="5" key="1">
    <citation type="submission" date="2020-10" db="EMBL/GenBank/DDBJ databases">
        <authorList>
            <person name="Gilroy R."/>
        </authorList>
    </citation>
    <scope>NUCLEOTIDE SEQUENCE</scope>
    <source>
        <strain evidence="5">ChiBcec2-4451</strain>
    </source>
</reference>
<organism evidence="5 6">
    <name type="scientific">Candidatus Pullilachnospira stercoravium</name>
    <dbReference type="NCBI Taxonomy" id="2840913"/>
    <lineage>
        <taxon>Bacteria</taxon>
        <taxon>Bacillati</taxon>
        <taxon>Bacillota</taxon>
        <taxon>Clostridia</taxon>
        <taxon>Lachnospirales</taxon>
        <taxon>Lachnospiraceae</taxon>
        <taxon>Lachnospiraceae incertae sedis</taxon>
        <taxon>Candidatus Pullilachnospira</taxon>
    </lineage>
</organism>
<comment type="caution">
    <text evidence="5">The sequence shown here is derived from an EMBL/GenBank/DDBJ whole genome shotgun (WGS) entry which is preliminary data.</text>
</comment>
<evidence type="ECO:0000256" key="2">
    <source>
        <dbReference type="SAM" id="MobiDB-lite"/>
    </source>
</evidence>
<dbReference type="PANTHER" id="PTHR43022:SF1">
    <property type="entry name" value="PROTEIN SMF"/>
    <property type="match status" value="1"/>
</dbReference>
<proteinExistence type="inferred from homology"/>
<protein>
    <submittedName>
        <fullName evidence="5">DNA-protecting protein DprA</fullName>
    </submittedName>
</protein>
<feature type="region of interest" description="Disordered" evidence="2">
    <location>
        <begin position="295"/>
        <end position="316"/>
    </location>
</feature>
<sequence length="316" mass="34085">MTEQMKCCRLEDSAYPRRLQPLEDKPRLLYGYGRLPKEHLPSLAVVGARNCSVYGRNMAYEFSRVLGGMGIQIVSGMAAGVDSAAHEGALAAGADTFAVLGCGADVCYPASARRLYERLKQAGGVWSEFPPKDPPLAWHFPRRNRLISGLADAVLVVEARQKSGSLITVDCALEQGRTVFAVPGRVGDALSEGCNRLIAQGASVAWSPQAILDEMGWNGKIPQKTRTVGENPGLGLATADKLVYSCLDLDPKTLSQIQQETGLPIGELAAALLRLQLMGAAEEIWKNTYVKGTNRVCPEASGPEHEKNKNGKHRSK</sequence>
<feature type="domain" description="DprA winged helix" evidence="4">
    <location>
        <begin position="238"/>
        <end position="282"/>
    </location>
</feature>
<dbReference type="GO" id="GO:0009294">
    <property type="term" value="P:DNA-mediated transformation"/>
    <property type="evidence" value="ECO:0007669"/>
    <property type="project" value="InterPro"/>
</dbReference>
<dbReference type="NCBIfam" id="TIGR00732">
    <property type="entry name" value="dprA"/>
    <property type="match status" value="1"/>
</dbReference>
<evidence type="ECO:0000256" key="1">
    <source>
        <dbReference type="ARBA" id="ARBA00006525"/>
    </source>
</evidence>